<evidence type="ECO:0000256" key="10">
    <source>
        <dbReference type="ARBA" id="ARBA00041902"/>
    </source>
</evidence>
<evidence type="ECO:0000256" key="5">
    <source>
        <dbReference type="ARBA" id="ARBA00022741"/>
    </source>
</evidence>
<evidence type="ECO:0000313" key="18">
    <source>
        <dbReference type="EMBL" id="ETV82766.1"/>
    </source>
</evidence>
<dbReference type="GO" id="GO:0032968">
    <property type="term" value="P:positive regulation of transcription elongation by RNA polymerase II"/>
    <property type="evidence" value="ECO:0007669"/>
    <property type="project" value="TreeGrafter"/>
</dbReference>
<name>W4GTX0_APHAT</name>
<evidence type="ECO:0000256" key="14">
    <source>
        <dbReference type="PROSITE-ProRule" id="PRU10141"/>
    </source>
</evidence>
<dbReference type="GO" id="GO:0008353">
    <property type="term" value="F:RNA polymerase II CTD heptapeptide repeat kinase activity"/>
    <property type="evidence" value="ECO:0007669"/>
    <property type="project" value="TreeGrafter"/>
</dbReference>
<evidence type="ECO:0000256" key="16">
    <source>
        <dbReference type="SAM" id="MobiDB-lite"/>
    </source>
</evidence>
<dbReference type="PROSITE" id="PS00108">
    <property type="entry name" value="PROTEIN_KINASE_ST"/>
    <property type="match status" value="1"/>
</dbReference>
<evidence type="ECO:0000256" key="7">
    <source>
        <dbReference type="ARBA" id="ARBA00022840"/>
    </source>
</evidence>
<dbReference type="GO" id="GO:0005524">
    <property type="term" value="F:ATP binding"/>
    <property type="evidence" value="ECO:0007669"/>
    <property type="project" value="UniProtKB-UniRule"/>
</dbReference>
<keyword evidence="5 14" id="KW-0547">Nucleotide-binding</keyword>
<keyword evidence="3 15" id="KW-0723">Serine/threonine-protein kinase</keyword>
<dbReference type="GO" id="GO:0004693">
    <property type="term" value="F:cyclin-dependent protein serine/threonine kinase activity"/>
    <property type="evidence" value="ECO:0007669"/>
    <property type="project" value="UniProtKB-EC"/>
</dbReference>
<dbReference type="VEuPathDB" id="FungiDB:H257_04563"/>
<dbReference type="GO" id="GO:0005634">
    <property type="term" value="C:nucleus"/>
    <property type="evidence" value="ECO:0007669"/>
    <property type="project" value="TreeGrafter"/>
</dbReference>
<sequence>MADDNGTNSLEYGTPCFEKYTKVRCIGAGTYGRVYEAKDRVSGDVVALKKIKTLNESEGVPVTTLREIVALKSLRHPNLVGMKGIVVSKQKDEDDEDEDDPKGGGSTSQDTRSDYANGSIFLVLEFVAHDLTGLLQSNHSFSDLAIKYIMRQLLEGLQYMHDRDVLHRDIKTSNILLTPAYVVKLADYGLARTLRSNSKLTNKVVTLWYRAPELLLGSTDYDASVDMWSVGCVFAELFLGRPLFAAKTEAEQMVKITDVCGTLFDDVNGISHLPHYDKFLGNDKARASDLRRMMYRKAMERNVTLPHGFIELLDKLLQIDPKRRFNPAQALNSDYFKVHHPQLVPGDAPTMLPPITEANCHEMAARKLKKEGSQAVINGADLNKKKLHDKANAVLSVVEHTKKRPPSKPLASKLPPYGLVKEEPGGAAAKPIAPRQPPRTHASDANSSSTTSSAPRPSKRKRDGSSTRSSSTRGTK</sequence>
<evidence type="ECO:0000256" key="8">
    <source>
        <dbReference type="ARBA" id="ARBA00038543"/>
    </source>
</evidence>
<keyword evidence="4" id="KW-0808">Transferase</keyword>
<evidence type="ECO:0000256" key="15">
    <source>
        <dbReference type="RuleBase" id="RU000304"/>
    </source>
</evidence>
<dbReference type="PROSITE" id="PS50011">
    <property type="entry name" value="PROTEIN_KINASE_DOM"/>
    <property type="match status" value="1"/>
</dbReference>
<comment type="catalytic activity">
    <reaction evidence="13">
        <text>L-seryl-[protein] + ATP = O-phospho-L-seryl-[protein] + ADP + H(+)</text>
        <dbReference type="Rhea" id="RHEA:17989"/>
        <dbReference type="Rhea" id="RHEA-COMP:9863"/>
        <dbReference type="Rhea" id="RHEA-COMP:11604"/>
        <dbReference type="ChEBI" id="CHEBI:15378"/>
        <dbReference type="ChEBI" id="CHEBI:29999"/>
        <dbReference type="ChEBI" id="CHEBI:30616"/>
        <dbReference type="ChEBI" id="CHEBI:83421"/>
        <dbReference type="ChEBI" id="CHEBI:456216"/>
        <dbReference type="EC" id="2.7.11.22"/>
    </reaction>
</comment>
<dbReference type="STRING" id="112090.W4GTX0"/>
<dbReference type="EC" id="2.7.11.22" evidence="2"/>
<dbReference type="InterPro" id="IPR050108">
    <property type="entry name" value="CDK"/>
</dbReference>
<accession>W4GTX0</accession>
<feature type="region of interest" description="Disordered" evidence="16">
    <location>
        <begin position="85"/>
        <end position="112"/>
    </location>
</feature>
<evidence type="ECO:0000256" key="2">
    <source>
        <dbReference type="ARBA" id="ARBA00012425"/>
    </source>
</evidence>
<dbReference type="PANTHER" id="PTHR24056">
    <property type="entry name" value="CELL DIVISION PROTEIN KINASE"/>
    <property type="match status" value="1"/>
</dbReference>
<dbReference type="InterPro" id="IPR008271">
    <property type="entry name" value="Ser/Thr_kinase_AS"/>
</dbReference>
<evidence type="ECO:0000256" key="12">
    <source>
        <dbReference type="ARBA" id="ARBA00047811"/>
    </source>
</evidence>
<dbReference type="InterPro" id="IPR000719">
    <property type="entry name" value="Prot_kinase_dom"/>
</dbReference>
<evidence type="ECO:0000256" key="11">
    <source>
        <dbReference type="ARBA" id="ARBA00042858"/>
    </source>
</evidence>
<evidence type="ECO:0000256" key="6">
    <source>
        <dbReference type="ARBA" id="ARBA00022777"/>
    </source>
</evidence>
<feature type="compositionally biased region" description="Low complexity" evidence="16">
    <location>
        <begin position="466"/>
        <end position="476"/>
    </location>
</feature>
<dbReference type="PANTHER" id="PTHR24056:SF546">
    <property type="entry name" value="CYCLIN-DEPENDENT KINASE 12"/>
    <property type="match status" value="1"/>
</dbReference>
<evidence type="ECO:0000256" key="1">
    <source>
        <dbReference type="ARBA" id="ARBA00006485"/>
    </source>
</evidence>
<evidence type="ECO:0000256" key="4">
    <source>
        <dbReference type="ARBA" id="ARBA00022679"/>
    </source>
</evidence>
<dbReference type="FunFam" id="1.10.510.10:FF:000624">
    <property type="entry name" value="Mitogen-activated protein kinase"/>
    <property type="match status" value="1"/>
</dbReference>
<keyword evidence="6 18" id="KW-0418">Kinase</keyword>
<evidence type="ECO:0000256" key="3">
    <source>
        <dbReference type="ARBA" id="ARBA00022527"/>
    </source>
</evidence>
<organism evidence="18">
    <name type="scientific">Aphanomyces astaci</name>
    <name type="common">Crayfish plague agent</name>
    <dbReference type="NCBI Taxonomy" id="112090"/>
    <lineage>
        <taxon>Eukaryota</taxon>
        <taxon>Sar</taxon>
        <taxon>Stramenopiles</taxon>
        <taxon>Oomycota</taxon>
        <taxon>Saprolegniomycetes</taxon>
        <taxon>Saprolegniales</taxon>
        <taxon>Verrucalvaceae</taxon>
        <taxon>Aphanomyces</taxon>
    </lineage>
</organism>
<dbReference type="AlphaFoldDB" id="W4GTX0"/>
<dbReference type="OrthoDB" id="62468at2759"/>
<reference evidence="18" key="1">
    <citation type="submission" date="2013-12" db="EMBL/GenBank/DDBJ databases">
        <title>The Genome Sequence of Aphanomyces astaci APO3.</title>
        <authorList>
            <consortium name="The Broad Institute Genomics Platform"/>
            <person name="Russ C."/>
            <person name="Tyler B."/>
            <person name="van West P."/>
            <person name="Dieguez-Uribeondo J."/>
            <person name="Young S.K."/>
            <person name="Zeng Q."/>
            <person name="Gargeya S."/>
            <person name="Fitzgerald M."/>
            <person name="Abouelleil A."/>
            <person name="Alvarado L."/>
            <person name="Chapman S.B."/>
            <person name="Gainer-Dewar J."/>
            <person name="Goldberg J."/>
            <person name="Griggs A."/>
            <person name="Gujja S."/>
            <person name="Hansen M."/>
            <person name="Howarth C."/>
            <person name="Imamovic A."/>
            <person name="Ireland A."/>
            <person name="Larimer J."/>
            <person name="McCowan C."/>
            <person name="Murphy C."/>
            <person name="Pearson M."/>
            <person name="Poon T.W."/>
            <person name="Priest M."/>
            <person name="Roberts A."/>
            <person name="Saif S."/>
            <person name="Shea T."/>
            <person name="Sykes S."/>
            <person name="Wortman J."/>
            <person name="Nusbaum C."/>
            <person name="Birren B."/>
        </authorList>
    </citation>
    <scope>NUCLEOTIDE SEQUENCE [LARGE SCALE GENOMIC DNA]</scope>
    <source>
        <strain evidence="18">APO3</strain>
    </source>
</reference>
<feature type="domain" description="Protein kinase" evidence="17">
    <location>
        <begin position="20"/>
        <end position="343"/>
    </location>
</feature>
<dbReference type="Gene3D" id="1.10.510.10">
    <property type="entry name" value="Transferase(Phosphotransferase) domain 1"/>
    <property type="match status" value="1"/>
</dbReference>
<proteinExistence type="inferred from homology"/>
<dbReference type="GeneID" id="20806559"/>
<comment type="similarity">
    <text evidence="1">Belongs to the protein kinase superfamily. CMGC Ser/Thr protein kinase family. CDC2/CDKX subfamily.</text>
</comment>
<dbReference type="SUPFAM" id="SSF56112">
    <property type="entry name" value="Protein kinase-like (PK-like)"/>
    <property type="match status" value="1"/>
</dbReference>
<feature type="compositionally biased region" description="Low complexity" evidence="16">
    <location>
        <begin position="443"/>
        <end position="454"/>
    </location>
</feature>
<dbReference type="FunFam" id="3.30.200.20:FF:000124">
    <property type="entry name" value="Cyclin-dependent kinase 4"/>
    <property type="match status" value="1"/>
</dbReference>
<dbReference type="PROSITE" id="PS00107">
    <property type="entry name" value="PROTEIN_KINASE_ATP"/>
    <property type="match status" value="1"/>
</dbReference>
<comment type="catalytic activity">
    <reaction evidence="12">
        <text>L-threonyl-[protein] + ATP = O-phospho-L-threonyl-[protein] + ADP + H(+)</text>
        <dbReference type="Rhea" id="RHEA:46608"/>
        <dbReference type="Rhea" id="RHEA-COMP:11060"/>
        <dbReference type="Rhea" id="RHEA-COMP:11605"/>
        <dbReference type="ChEBI" id="CHEBI:15378"/>
        <dbReference type="ChEBI" id="CHEBI:30013"/>
        <dbReference type="ChEBI" id="CHEBI:30616"/>
        <dbReference type="ChEBI" id="CHEBI:61977"/>
        <dbReference type="ChEBI" id="CHEBI:456216"/>
        <dbReference type="EC" id="2.7.11.22"/>
    </reaction>
</comment>
<dbReference type="Pfam" id="PF00069">
    <property type="entry name" value="Pkinase"/>
    <property type="match status" value="1"/>
</dbReference>
<evidence type="ECO:0000256" key="13">
    <source>
        <dbReference type="ARBA" id="ARBA00048367"/>
    </source>
</evidence>
<dbReference type="InterPro" id="IPR017441">
    <property type="entry name" value="Protein_kinase_ATP_BS"/>
</dbReference>
<protein>
    <recommendedName>
        <fullName evidence="9">Cyclin-dependent kinase 2 homolog</fullName>
        <ecNumber evidence="2">2.7.11.22</ecNumber>
    </recommendedName>
    <alternativeName>
        <fullName evidence="10">Cell division control protein 2 homolog</fullName>
    </alternativeName>
    <alternativeName>
        <fullName evidence="11">cdc2-related kinase 2</fullName>
    </alternativeName>
</protein>
<dbReference type="Gene3D" id="3.30.200.20">
    <property type="entry name" value="Phosphorylase Kinase, domain 1"/>
    <property type="match status" value="2"/>
</dbReference>
<evidence type="ECO:0000259" key="17">
    <source>
        <dbReference type="PROSITE" id="PS50011"/>
    </source>
</evidence>
<evidence type="ECO:0000256" key="9">
    <source>
        <dbReference type="ARBA" id="ARBA00039612"/>
    </source>
</evidence>
<gene>
    <name evidence="18" type="ORF">H257_04563</name>
</gene>
<dbReference type="InterPro" id="IPR011009">
    <property type="entry name" value="Kinase-like_dom_sf"/>
</dbReference>
<keyword evidence="7 14" id="KW-0067">ATP-binding</keyword>
<comment type="subunit">
    <text evidence="8">May form a complex composed of at least the catalytic subunit CRK2 and a cyclin.</text>
</comment>
<feature type="binding site" evidence="14">
    <location>
        <position position="49"/>
    </location>
    <ligand>
        <name>ATP</name>
        <dbReference type="ChEBI" id="CHEBI:30616"/>
    </ligand>
</feature>
<dbReference type="RefSeq" id="XP_009827437.1">
    <property type="nucleotide sequence ID" value="XM_009829135.1"/>
</dbReference>
<feature type="region of interest" description="Disordered" evidence="16">
    <location>
        <begin position="397"/>
        <end position="476"/>
    </location>
</feature>
<dbReference type="EMBL" id="KI913121">
    <property type="protein sequence ID" value="ETV82766.1"/>
    <property type="molecule type" value="Genomic_DNA"/>
</dbReference>
<dbReference type="GO" id="GO:0000307">
    <property type="term" value="C:cyclin-dependent protein kinase holoenzyme complex"/>
    <property type="evidence" value="ECO:0007669"/>
    <property type="project" value="TreeGrafter"/>
</dbReference>
<dbReference type="SMART" id="SM00220">
    <property type="entry name" value="S_TKc"/>
    <property type="match status" value="1"/>
</dbReference>